<accession>A0A8H2VSZ3</accession>
<feature type="domain" description="Nephrocystin 3-like N-terminal" evidence="4">
    <location>
        <begin position="392"/>
        <end position="564"/>
    </location>
</feature>
<comment type="caution">
    <text evidence="5">The sequence shown here is derived from an EMBL/GenBank/DDBJ whole genome shotgun (WGS) entry which is preliminary data.</text>
</comment>
<keyword evidence="6" id="KW-1185">Reference proteome</keyword>
<dbReference type="AlphaFoldDB" id="A0A8H2VSZ3"/>
<dbReference type="OrthoDB" id="163438at2759"/>
<dbReference type="Pfam" id="PF12796">
    <property type="entry name" value="Ank_2"/>
    <property type="match status" value="2"/>
</dbReference>
<dbReference type="PANTHER" id="PTHR10039:SF14">
    <property type="entry name" value="NACHT DOMAIN-CONTAINING PROTEIN"/>
    <property type="match status" value="1"/>
</dbReference>
<dbReference type="InterPro" id="IPR002110">
    <property type="entry name" value="Ankyrin_rpt"/>
</dbReference>
<dbReference type="InterPro" id="IPR029058">
    <property type="entry name" value="AB_hydrolase_fold"/>
</dbReference>
<dbReference type="PANTHER" id="PTHR10039">
    <property type="entry name" value="AMELOGENIN"/>
    <property type="match status" value="1"/>
</dbReference>
<gene>
    <name evidence="5" type="ORF">SCLTRI_LOCUS4089</name>
</gene>
<dbReference type="PROSITE" id="PS50297">
    <property type="entry name" value="ANK_REP_REGION"/>
    <property type="match status" value="1"/>
</dbReference>
<dbReference type="Gene3D" id="1.25.40.20">
    <property type="entry name" value="Ankyrin repeat-containing domain"/>
    <property type="match status" value="1"/>
</dbReference>
<name>A0A8H2VSZ3_9HELO</name>
<dbReference type="InterPro" id="IPR036770">
    <property type="entry name" value="Ankyrin_rpt-contain_sf"/>
</dbReference>
<dbReference type="Gene3D" id="3.40.50.1820">
    <property type="entry name" value="alpha/beta hydrolase"/>
    <property type="match status" value="1"/>
</dbReference>
<evidence type="ECO:0000313" key="6">
    <source>
        <dbReference type="Proteomes" id="UP000624404"/>
    </source>
</evidence>
<protein>
    <submittedName>
        <fullName evidence="5">Ec4015ee-63e6-4e0e-bdf4-f3299bfb4ccb</fullName>
    </submittedName>
</protein>
<proteinExistence type="predicted"/>
<keyword evidence="1" id="KW-0677">Repeat</keyword>
<dbReference type="SMART" id="SM00248">
    <property type="entry name" value="ANK"/>
    <property type="match status" value="9"/>
</dbReference>
<dbReference type="Pfam" id="PF00023">
    <property type="entry name" value="Ank"/>
    <property type="match status" value="2"/>
</dbReference>
<dbReference type="InterPro" id="IPR027417">
    <property type="entry name" value="P-loop_NTPase"/>
</dbReference>
<keyword evidence="2" id="KW-0040">ANK repeat</keyword>
<organism evidence="5 6">
    <name type="scientific">Sclerotinia trifoliorum</name>
    <dbReference type="NCBI Taxonomy" id="28548"/>
    <lineage>
        <taxon>Eukaryota</taxon>
        <taxon>Fungi</taxon>
        <taxon>Dikarya</taxon>
        <taxon>Ascomycota</taxon>
        <taxon>Pezizomycotina</taxon>
        <taxon>Leotiomycetes</taxon>
        <taxon>Helotiales</taxon>
        <taxon>Sclerotiniaceae</taxon>
        <taxon>Sclerotinia</taxon>
    </lineage>
</organism>
<dbReference type="InterPro" id="IPR056884">
    <property type="entry name" value="NPHP3-like_N"/>
</dbReference>
<dbReference type="EMBL" id="CAJHIA010000011">
    <property type="protein sequence ID" value="CAD6444297.1"/>
    <property type="molecule type" value="Genomic_DNA"/>
</dbReference>
<feature type="compositionally biased region" description="Polar residues" evidence="3">
    <location>
        <begin position="53"/>
        <end position="66"/>
    </location>
</feature>
<evidence type="ECO:0000256" key="2">
    <source>
        <dbReference type="PROSITE-ProRule" id="PRU00023"/>
    </source>
</evidence>
<dbReference type="Proteomes" id="UP000624404">
    <property type="component" value="Unassembled WGS sequence"/>
</dbReference>
<evidence type="ECO:0000259" key="4">
    <source>
        <dbReference type="Pfam" id="PF24883"/>
    </source>
</evidence>
<dbReference type="Pfam" id="PF24883">
    <property type="entry name" value="NPHP3_N"/>
    <property type="match status" value="1"/>
</dbReference>
<sequence length="1271" mass="143725">MGASIDIHDIGLSVLHEPSDSIADIVFVHGLQGHPRRTWTTKEIRAQNHQSKDVPNTASPSQATTTDESRRSLRNIFSRGKTKAKVSQTRPTEQEVYWPLDLLPNDCNNTRIFTWGYDSVVAKFFRGPTNKNNIFAYAKDLLYLLSNKRLDCKGRPLVFIAHSMGGIIVKDVIRRAAIEPDKNLNDIYLSTIAIFFLGTPHRGSQMGELGEVVRRIVSAVGFSTNDQSIRNLQINSSDLEIIHEGFISLYERPDRHFEVCTFQEAQGMTGLSYGTLDHKVVENVSSILTGTERIQTINANHMSMCRFADRTEDGYQKVVGELQRCLSLIKVKPLVRSTDNENTGLPSKESPSQKTFASSAYSLNETELLCISLFNKPDILEYQSTLPSRIEGTCEWVLSNPQYVRWLSEKEACLLWVSGHSGSGKTILSAFLLEYLGSSISSTSTKLIVCCFFCDEKIEAQRDAKAIIRSLIYQIIVRRRVLIKHVKAAYDMQGAHLTDNFNELWRIFTAITNDRKAGHINVIVDAIDECEENTRDRLLRAIASFVGQKSSSGTHAIKFLITSRPLLWRQYALARERTGHTLSIENLDSNNESDLHLVIRTRIDAIVRRTQCRPETREFLEHALYSRADQTFLWVTVILHILERTYLASQHDFQRIINKLPKGLTATYERFLLSIPSDYQDIANKLLHFIVGSMRSLSLDELRILLAIQPHHRNLEQVEEECQPNISETIQGILGPLVRISDNKISLVHQSAKEFLQNLWTRKDNPLSQVFGVEIEKANFLLTEATMSYLLLEDFAVDKFAYATDIDPPGSVQPENKDTVWDAFELEEDITLQEIEYTSYHTYQDIADAHTLFDYSARYWSEHYSRSGSAKISAFKSAFSLLNMSQNCSKNWFRYFWFFTEPEWLYPSNFDTLIAACYFGFVEILDASLARDYKHDQTITETAMYWASRKGNMEIIDVLRTRIWHGINVSIALHPLIVAAQFGCLEVAKLLLNLDKIDPNAQGIGGRDSLSLAASNGHIDIVKTLLEDSRVKLDVQDVNKWTPFFWAVGGKHLDIVQLFSRNPGTNINHVDKRGRHVLSWAAESGETQIVKHLLTIDRLHCQNQDLSGRDALSWAAAAGHLEVIKLLLESRKLKVSGKDKDQRNAISWAAGGGHYEVVDYLIKCNGTGADAEDVDGWTPLAWALEKSDPRTVQVLLSSGKVDANRKDKSGRTPLSWAAALGLEDIVRVIVDVEGIDIYARDIDDQTPISRAEAFGYVNIVDILKNTRKDGI</sequence>
<dbReference type="Gene3D" id="3.40.50.300">
    <property type="entry name" value="P-loop containing nucleotide triphosphate hydrolases"/>
    <property type="match status" value="1"/>
</dbReference>
<reference evidence="5" key="1">
    <citation type="submission" date="2020-10" db="EMBL/GenBank/DDBJ databases">
        <authorList>
            <person name="Kusch S."/>
        </authorList>
    </citation>
    <scope>NUCLEOTIDE SEQUENCE</scope>
    <source>
        <strain evidence="5">SwB9</strain>
    </source>
</reference>
<dbReference type="PROSITE" id="PS50088">
    <property type="entry name" value="ANK_REPEAT"/>
    <property type="match status" value="1"/>
</dbReference>
<dbReference type="SUPFAM" id="SSF53474">
    <property type="entry name" value="alpha/beta-Hydrolases"/>
    <property type="match status" value="1"/>
</dbReference>
<dbReference type="SUPFAM" id="SSF48403">
    <property type="entry name" value="Ankyrin repeat"/>
    <property type="match status" value="1"/>
</dbReference>
<dbReference type="SUPFAM" id="SSF52540">
    <property type="entry name" value="P-loop containing nucleoside triphosphate hydrolases"/>
    <property type="match status" value="1"/>
</dbReference>
<evidence type="ECO:0000313" key="5">
    <source>
        <dbReference type="EMBL" id="CAD6444297.1"/>
    </source>
</evidence>
<evidence type="ECO:0000256" key="3">
    <source>
        <dbReference type="SAM" id="MobiDB-lite"/>
    </source>
</evidence>
<feature type="region of interest" description="Disordered" evidence="3">
    <location>
        <begin position="45"/>
        <end position="71"/>
    </location>
</feature>
<feature type="repeat" description="ANK" evidence="2">
    <location>
        <begin position="1107"/>
        <end position="1129"/>
    </location>
</feature>
<evidence type="ECO:0000256" key="1">
    <source>
        <dbReference type="ARBA" id="ARBA00022737"/>
    </source>
</evidence>